<dbReference type="AlphaFoldDB" id="A0A1Y2C3U9"/>
<comment type="subcellular location">
    <subcellularLocation>
        <location evidence="1">Nucleus</location>
    </subcellularLocation>
</comment>
<evidence type="ECO:0000256" key="7">
    <source>
        <dbReference type="SAM" id="MobiDB-lite"/>
    </source>
</evidence>
<accession>A0A1Y2C3U9</accession>
<evidence type="ECO:0000256" key="5">
    <source>
        <dbReference type="ARBA" id="ARBA00023163"/>
    </source>
</evidence>
<dbReference type="InterPro" id="IPR050936">
    <property type="entry name" value="AP-1-like"/>
</dbReference>
<evidence type="ECO:0008006" key="10">
    <source>
        <dbReference type="Google" id="ProtNLM"/>
    </source>
</evidence>
<proteinExistence type="inferred from homology"/>
<name>A0A1Y2C3U9_9FUNG</name>
<organism evidence="8 9">
    <name type="scientific">Rhizoclosmatium globosum</name>
    <dbReference type="NCBI Taxonomy" id="329046"/>
    <lineage>
        <taxon>Eukaryota</taxon>
        <taxon>Fungi</taxon>
        <taxon>Fungi incertae sedis</taxon>
        <taxon>Chytridiomycota</taxon>
        <taxon>Chytridiomycota incertae sedis</taxon>
        <taxon>Chytridiomycetes</taxon>
        <taxon>Chytridiales</taxon>
        <taxon>Chytriomycetaceae</taxon>
        <taxon>Rhizoclosmatium</taxon>
    </lineage>
</organism>
<dbReference type="CDD" id="cd14688">
    <property type="entry name" value="bZIP_YAP"/>
    <property type="match status" value="1"/>
</dbReference>
<dbReference type="Proteomes" id="UP000193642">
    <property type="component" value="Unassembled WGS sequence"/>
</dbReference>
<dbReference type="Gene3D" id="1.20.5.170">
    <property type="match status" value="1"/>
</dbReference>
<dbReference type="GO" id="GO:0000976">
    <property type="term" value="F:transcription cis-regulatory region binding"/>
    <property type="evidence" value="ECO:0007669"/>
    <property type="project" value="InterPro"/>
</dbReference>
<dbReference type="InterPro" id="IPR046347">
    <property type="entry name" value="bZIP_sf"/>
</dbReference>
<evidence type="ECO:0000256" key="2">
    <source>
        <dbReference type="ARBA" id="ARBA00007163"/>
    </source>
</evidence>
<evidence type="ECO:0000313" key="9">
    <source>
        <dbReference type="Proteomes" id="UP000193642"/>
    </source>
</evidence>
<gene>
    <name evidence="8" type="ORF">BCR33DRAFT_739595</name>
</gene>
<dbReference type="PANTHER" id="PTHR40621">
    <property type="entry name" value="TRANSCRIPTION FACTOR KAPC-RELATED"/>
    <property type="match status" value="1"/>
</dbReference>
<keyword evidence="3" id="KW-0805">Transcription regulation</keyword>
<keyword evidence="4" id="KW-0238">DNA-binding</keyword>
<reference evidence="8 9" key="1">
    <citation type="submission" date="2016-07" db="EMBL/GenBank/DDBJ databases">
        <title>Pervasive Adenine N6-methylation of Active Genes in Fungi.</title>
        <authorList>
            <consortium name="DOE Joint Genome Institute"/>
            <person name="Mondo S.J."/>
            <person name="Dannebaum R.O."/>
            <person name="Kuo R.C."/>
            <person name="Labutti K."/>
            <person name="Haridas S."/>
            <person name="Kuo A."/>
            <person name="Salamov A."/>
            <person name="Ahrendt S.R."/>
            <person name="Lipzen A."/>
            <person name="Sullivan W."/>
            <person name="Andreopoulos W.B."/>
            <person name="Clum A."/>
            <person name="Lindquist E."/>
            <person name="Daum C."/>
            <person name="Ramamoorthy G.K."/>
            <person name="Gryganskyi A."/>
            <person name="Culley D."/>
            <person name="Magnuson J.K."/>
            <person name="James T.Y."/>
            <person name="O'Malley M.A."/>
            <person name="Stajich J.E."/>
            <person name="Spatafora J.W."/>
            <person name="Visel A."/>
            <person name="Grigoriev I.V."/>
        </authorList>
    </citation>
    <scope>NUCLEOTIDE SEQUENCE [LARGE SCALE GENOMIC DNA]</scope>
    <source>
        <strain evidence="8 9">JEL800</strain>
    </source>
</reference>
<dbReference type="EMBL" id="MCGO01000031">
    <property type="protein sequence ID" value="ORY41567.1"/>
    <property type="molecule type" value="Genomic_DNA"/>
</dbReference>
<evidence type="ECO:0000313" key="8">
    <source>
        <dbReference type="EMBL" id="ORY41567.1"/>
    </source>
</evidence>
<evidence type="ECO:0000256" key="4">
    <source>
        <dbReference type="ARBA" id="ARBA00023125"/>
    </source>
</evidence>
<evidence type="ECO:0000256" key="1">
    <source>
        <dbReference type="ARBA" id="ARBA00004123"/>
    </source>
</evidence>
<protein>
    <recommendedName>
        <fullName evidence="10">BZIP domain-containing protein</fullName>
    </recommendedName>
</protein>
<feature type="region of interest" description="Disordered" evidence="7">
    <location>
        <begin position="1"/>
        <end position="35"/>
    </location>
</feature>
<evidence type="ECO:0000256" key="3">
    <source>
        <dbReference type="ARBA" id="ARBA00023015"/>
    </source>
</evidence>
<keyword evidence="6" id="KW-0539">Nucleus</keyword>
<keyword evidence="5" id="KW-0804">Transcription</keyword>
<comment type="caution">
    <text evidence="8">The sequence shown here is derived from an EMBL/GenBank/DDBJ whole genome shotgun (WGS) entry which is preliminary data.</text>
</comment>
<keyword evidence="9" id="KW-1185">Reference proteome</keyword>
<comment type="similarity">
    <text evidence="2">Belongs to the bZIP family.</text>
</comment>
<dbReference type="OrthoDB" id="2593073at2759"/>
<dbReference type="SUPFAM" id="SSF57959">
    <property type="entry name" value="Leucine zipper domain"/>
    <property type="match status" value="1"/>
</dbReference>
<dbReference type="GO" id="GO:0090575">
    <property type="term" value="C:RNA polymerase II transcription regulator complex"/>
    <property type="evidence" value="ECO:0007669"/>
    <property type="project" value="TreeGrafter"/>
</dbReference>
<evidence type="ECO:0000256" key="6">
    <source>
        <dbReference type="ARBA" id="ARBA00023242"/>
    </source>
</evidence>
<feature type="compositionally biased region" description="Basic and acidic residues" evidence="7">
    <location>
        <begin position="1"/>
        <end position="30"/>
    </location>
</feature>
<dbReference type="GO" id="GO:0001228">
    <property type="term" value="F:DNA-binding transcription activator activity, RNA polymerase II-specific"/>
    <property type="evidence" value="ECO:0007669"/>
    <property type="project" value="TreeGrafter"/>
</dbReference>
<dbReference type="PANTHER" id="PTHR40621:SF11">
    <property type="entry name" value="TRANSCRIPTION FACTOR KAPC-RELATED"/>
    <property type="match status" value="1"/>
</dbReference>
<sequence length="289" mass="33254">MTPKPHESWADRSQDSKKSVRAAKRAEQNRRAQRLYRQKKEARVRELETMVAEMKSAAVNTPTLRELELLERIKQLEDENTTLRANQNTYPTNAYHTYAYPYYQDPYWDYYPHIGPARAAPVNPSIPFTNYYYYNCDITQPLASANTLETTLLGLKSLKSHVALVTEFCGTLTHFFNQLSTGRKGGSTPVDNAVKVLWIKVLTKRFRILSKCDDRLDHQMAVRAISDDIFGNHRDCMGQAKIVESAAALYETSRISESINYNVFFASLKSYSIFINEITCDNRVWQLTP</sequence>